<dbReference type="EMBL" id="VUNH01000007">
    <property type="protein sequence ID" value="MST55833.1"/>
    <property type="molecule type" value="Genomic_DNA"/>
</dbReference>
<protein>
    <submittedName>
        <fullName evidence="7">Superoxide reductase</fullName>
    </submittedName>
</protein>
<name>A0A6L5YCK6_9BACT</name>
<dbReference type="AlphaFoldDB" id="A0A6L5YCK6"/>
<keyword evidence="5" id="KW-0408">Iron</keyword>
<keyword evidence="2" id="KW-0813">Transport</keyword>
<evidence type="ECO:0000259" key="6">
    <source>
        <dbReference type="Pfam" id="PF01880"/>
    </source>
</evidence>
<reference evidence="7 8" key="1">
    <citation type="submission" date="2019-08" db="EMBL/GenBank/DDBJ databases">
        <title>In-depth cultivation of the pig gut microbiome towards novel bacterial diversity and tailored functional studies.</title>
        <authorList>
            <person name="Wylensek D."/>
            <person name="Hitch T.C.A."/>
            <person name="Clavel T."/>
        </authorList>
    </citation>
    <scope>NUCLEOTIDE SEQUENCE [LARGE SCALE GENOMIC DNA]</scope>
    <source>
        <strain evidence="7 8">SM-530-WT-4B</strain>
    </source>
</reference>
<keyword evidence="4" id="KW-0249">Electron transport</keyword>
<dbReference type="Gene3D" id="2.60.40.730">
    <property type="entry name" value="SOR catalytic domain"/>
    <property type="match status" value="1"/>
</dbReference>
<gene>
    <name evidence="7" type="ORF">FYJ74_07295</name>
</gene>
<dbReference type="GO" id="GO:0016491">
    <property type="term" value="F:oxidoreductase activity"/>
    <property type="evidence" value="ECO:0007669"/>
    <property type="project" value="InterPro"/>
</dbReference>
<dbReference type="SUPFAM" id="SSF49367">
    <property type="entry name" value="Superoxide reductase-like"/>
    <property type="match status" value="1"/>
</dbReference>
<dbReference type="InterPro" id="IPR036073">
    <property type="entry name" value="Desulfoferrodoxin_Fe-bd_dom_sf"/>
</dbReference>
<sequence>MKIGELIQSGDWKGEKHVPVIEAPASVKAGETAHVMLSVGKEIAHPNTLEHYIAWIKLYFKGASSKFAVELGELTFDVHGDNATAPKGCLHVKLKESGTLIAVSYCNLHGLWESSAEIAVE</sequence>
<evidence type="ECO:0000313" key="8">
    <source>
        <dbReference type="Proteomes" id="UP000473699"/>
    </source>
</evidence>
<dbReference type="Proteomes" id="UP000473699">
    <property type="component" value="Unassembled WGS sequence"/>
</dbReference>
<organism evidence="7 8">
    <name type="scientific">Pyramidobacter porci</name>
    <dbReference type="NCBI Taxonomy" id="2605789"/>
    <lineage>
        <taxon>Bacteria</taxon>
        <taxon>Thermotogati</taxon>
        <taxon>Synergistota</taxon>
        <taxon>Synergistia</taxon>
        <taxon>Synergistales</taxon>
        <taxon>Dethiosulfovibrionaceae</taxon>
        <taxon>Pyramidobacter</taxon>
    </lineage>
</organism>
<dbReference type="InterPro" id="IPR002742">
    <property type="entry name" value="Desulfoferrodoxin_Fe-bd_dom"/>
</dbReference>
<dbReference type="RefSeq" id="WP_154528928.1">
    <property type="nucleotide sequence ID" value="NZ_JAXDZJ010000224.1"/>
</dbReference>
<proteinExistence type="inferred from homology"/>
<dbReference type="GO" id="GO:0005506">
    <property type="term" value="F:iron ion binding"/>
    <property type="evidence" value="ECO:0007669"/>
    <property type="project" value="InterPro"/>
</dbReference>
<evidence type="ECO:0000256" key="5">
    <source>
        <dbReference type="ARBA" id="ARBA00023004"/>
    </source>
</evidence>
<dbReference type="PANTHER" id="PTHR36541:SF1">
    <property type="entry name" value="SUPEROXIDE REDUCTASE-RELATED"/>
    <property type="match status" value="1"/>
</dbReference>
<keyword evidence="3" id="KW-0479">Metal-binding</keyword>
<dbReference type="InterPro" id="IPR051233">
    <property type="entry name" value="Desulfoferrodoxin_SOR"/>
</dbReference>
<evidence type="ECO:0000256" key="1">
    <source>
        <dbReference type="ARBA" id="ARBA00005941"/>
    </source>
</evidence>
<evidence type="ECO:0000256" key="4">
    <source>
        <dbReference type="ARBA" id="ARBA00022982"/>
    </source>
</evidence>
<dbReference type="NCBIfam" id="TIGR00332">
    <property type="entry name" value="neela_ferrous"/>
    <property type="match status" value="1"/>
</dbReference>
<keyword evidence="8" id="KW-1185">Reference proteome</keyword>
<dbReference type="PANTHER" id="PTHR36541">
    <property type="entry name" value="SUPEROXIDE REDUCTASE-RELATED"/>
    <property type="match status" value="1"/>
</dbReference>
<comment type="caution">
    <text evidence="7">The sequence shown here is derived from an EMBL/GenBank/DDBJ whole genome shotgun (WGS) entry which is preliminary data.</text>
</comment>
<evidence type="ECO:0000256" key="2">
    <source>
        <dbReference type="ARBA" id="ARBA00022448"/>
    </source>
</evidence>
<accession>A0A6L5YCK6</accession>
<dbReference type="Pfam" id="PF01880">
    <property type="entry name" value="Desulfoferrodox"/>
    <property type="match status" value="1"/>
</dbReference>
<dbReference type="CDD" id="cd03172">
    <property type="entry name" value="SORL_classII"/>
    <property type="match status" value="1"/>
</dbReference>
<feature type="domain" description="Desulfoferrodoxin ferrous iron-binding" evidence="6">
    <location>
        <begin position="10"/>
        <end position="114"/>
    </location>
</feature>
<evidence type="ECO:0000313" key="7">
    <source>
        <dbReference type="EMBL" id="MST55833.1"/>
    </source>
</evidence>
<comment type="similarity">
    <text evidence="1">Belongs to the desulfoferrodoxin family.</text>
</comment>
<evidence type="ECO:0000256" key="3">
    <source>
        <dbReference type="ARBA" id="ARBA00022723"/>
    </source>
</evidence>